<evidence type="ECO:0000313" key="2">
    <source>
        <dbReference type="EMBL" id="GAV76579.1"/>
    </source>
</evidence>
<feature type="compositionally biased region" description="Basic and acidic residues" evidence="1">
    <location>
        <begin position="30"/>
        <end position="45"/>
    </location>
</feature>
<evidence type="ECO:0000256" key="1">
    <source>
        <dbReference type="SAM" id="MobiDB-lite"/>
    </source>
</evidence>
<reference evidence="3" key="1">
    <citation type="submission" date="2016-04" db="EMBL/GenBank/DDBJ databases">
        <title>Cephalotus genome sequencing.</title>
        <authorList>
            <person name="Fukushima K."/>
            <person name="Hasebe M."/>
            <person name="Fang X."/>
        </authorList>
    </citation>
    <scope>NUCLEOTIDE SEQUENCE [LARGE SCALE GENOMIC DNA]</scope>
    <source>
        <strain evidence="3">cv. St1</strain>
    </source>
</reference>
<feature type="region of interest" description="Disordered" evidence="1">
    <location>
        <begin position="15"/>
        <end position="72"/>
    </location>
</feature>
<evidence type="ECO:0000313" key="3">
    <source>
        <dbReference type="Proteomes" id="UP000187406"/>
    </source>
</evidence>
<name>A0A1Q3C8M5_CEPFO</name>
<dbReference type="EMBL" id="BDDD01001508">
    <property type="protein sequence ID" value="GAV76579.1"/>
    <property type="molecule type" value="Genomic_DNA"/>
</dbReference>
<keyword evidence="3" id="KW-1185">Reference proteome</keyword>
<dbReference type="AlphaFoldDB" id="A0A1Q3C8M5"/>
<feature type="compositionally biased region" description="Polar residues" evidence="1">
    <location>
        <begin position="52"/>
        <end position="62"/>
    </location>
</feature>
<accession>A0A1Q3C8M5</accession>
<proteinExistence type="predicted"/>
<comment type="caution">
    <text evidence="2">The sequence shown here is derived from an EMBL/GenBank/DDBJ whole genome shotgun (WGS) entry which is preliminary data.</text>
</comment>
<dbReference type="OrthoDB" id="1740536at2759"/>
<sequence length="107" mass="12597">MAELLKRAERYVNAEEEMVARKQKTPWTGHQEERMEHSRNAPERREKRRRGQTCQRKTSDISFQDEKAHPGVGPQYHFTIPLPPSWTHAPKYLLWSKLKSLSSGLRS</sequence>
<gene>
    <name evidence="2" type="ORF">CFOL_v3_20052</name>
</gene>
<organism evidence="2 3">
    <name type="scientific">Cephalotus follicularis</name>
    <name type="common">Albany pitcher plant</name>
    <dbReference type="NCBI Taxonomy" id="3775"/>
    <lineage>
        <taxon>Eukaryota</taxon>
        <taxon>Viridiplantae</taxon>
        <taxon>Streptophyta</taxon>
        <taxon>Embryophyta</taxon>
        <taxon>Tracheophyta</taxon>
        <taxon>Spermatophyta</taxon>
        <taxon>Magnoliopsida</taxon>
        <taxon>eudicotyledons</taxon>
        <taxon>Gunneridae</taxon>
        <taxon>Pentapetalae</taxon>
        <taxon>rosids</taxon>
        <taxon>fabids</taxon>
        <taxon>Oxalidales</taxon>
        <taxon>Cephalotaceae</taxon>
        <taxon>Cephalotus</taxon>
    </lineage>
</organism>
<protein>
    <submittedName>
        <fullName evidence="2">Uncharacterized protein</fullName>
    </submittedName>
</protein>
<dbReference type="InParanoid" id="A0A1Q3C8M5"/>
<dbReference type="Proteomes" id="UP000187406">
    <property type="component" value="Unassembled WGS sequence"/>
</dbReference>